<dbReference type="InterPro" id="IPR007060">
    <property type="entry name" value="FtsL/DivIC"/>
</dbReference>
<protein>
    <submittedName>
        <fullName evidence="2">Septum formation initiator family protein</fullName>
    </submittedName>
</protein>
<keyword evidence="3" id="KW-1185">Reference proteome</keyword>
<keyword evidence="1" id="KW-0175">Coiled coil</keyword>
<evidence type="ECO:0000313" key="2">
    <source>
        <dbReference type="EMBL" id="UUY05861.1"/>
    </source>
</evidence>
<dbReference type="RefSeq" id="WP_353866302.1">
    <property type="nucleotide sequence ID" value="NZ_CP088295.1"/>
</dbReference>
<evidence type="ECO:0000256" key="1">
    <source>
        <dbReference type="SAM" id="Coils"/>
    </source>
</evidence>
<sequence>MTTVPFSRIRWDRVGRLALIAVLLFILALYVRPLQGYWSSWQEAKTKRAEVTALQQENRELRARRAALSSEKALEQEARRLGMVKPGERAYSLKGLPEGP</sequence>
<name>A0ABY5PMK7_9ACTN</name>
<dbReference type="Pfam" id="PF04977">
    <property type="entry name" value="DivIC"/>
    <property type="match status" value="1"/>
</dbReference>
<proteinExistence type="predicted"/>
<organism evidence="2 3">
    <name type="scientific">Svornostia abyssi</name>
    <dbReference type="NCBI Taxonomy" id="2898438"/>
    <lineage>
        <taxon>Bacteria</taxon>
        <taxon>Bacillati</taxon>
        <taxon>Actinomycetota</taxon>
        <taxon>Thermoleophilia</taxon>
        <taxon>Solirubrobacterales</taxon>
        <taxon>Baekduiaceae</taxon>
        <taxon>Svornostia</taxon>
    </lineage>
</organism>
<evidence type="ECO:0000313" key="3">
    <source>
        <dbReference type="Proteomes" id="UP001058860"/>
    </source>
</evidence>
<feature type="coiled-coil region" evidence="1">
    <location>
        <begin position="44"/>
        <end position="78"/>
    </location>
</feature>
<dbReference type="EMBL" id="CP088295">
    <property type="protein sequence ID" value="UUY05861.1"/>
    <property type="molecule type" value="Genomic_DNA"/>
</dbReference>
<reference evidence="3" key="1">
    <citation type="submission" date="2021-11" db="EMBL/GenBank/DDBJ databases">
        <title>Cultivation dependent microbiological survey of springs from the worlds oldest radium mine currently devoted to the extraction of radon-saturated water.</title>
        <authorList>
            <person name="Kapinusova G."/>
            <person name="Smrhova T."/>
            <person name="Strejcek M."/>
            <person name="Suman J."/>
            <person name="Jani K."/>
            <person name="Pajer P."/>
            <person name="Uhlik O."/>
        </authorList>
    </citation>
    <scope>NUCLEOTIDE SEQUENCE [LARGE SCALE GENOMIC DNA]</scope>
    <source>
        <strain evidence="3">J379</strain>
    </source>
</reference>
<accession>A0ABY5PMK7</accession>
<dbReference type="Proteomes" id="UP001058860">
    <property type="component" value="Chromosome"/>
</dbReference>
<gene>
    <name evidence="2" type="ORF">LRS13_10185</name>
</gene>